<name>F4KQR3_HALH1</name>
<evidence type="ECO:0000256" key="5">
    <source>
        <dbReference type="RuleBase" id="RU000499"/>
    </source>
</evidence>
<evidence type="ECO:0000313" key="7">
    <source>
        <dbReference type="Proteomes" id="UP000008461"/>
    </source>
</evidence>
<dbReference type="Gene3D" id="3.40.30.10">
    <property type="entry name" value="Glutaredoxin"/>
    <property type="match status" value="1"/>
</dbReference>
<dbReference type="InterPro" id="IPR029759">
    <property type="entry name" value="GPX_AS"/>
</dbReference>
<dbReference type="GO" id="GO:0006979">
    <property type="term" value="P:response to oxidative stress"/>
    <property type="evidence" value="ECO:0007669"/>
    <property type="project" value="InterPro"/>
</dbReference>
<dbReference type="Proteomes" id="UP000008461">
    <property type="component" value="Chromosome"/>
</dbReference>
<reference evidence="6 7" key="1">
    <citation type="journal article" date="2011" name="Stand. Genomic Sci.">
        <title>Complete genome sequence of Haliscomenobacter hydrossis type strain (O).</title>
        <authorList>
            <consortium name="US DOE Joint Genome Institute (JGI-PGF)"/>
            <person name="Daligault H."/>
            <person name="Lapidus A."/>
            <person name="Zeytun A."/>
            <person name="Nolan M."/>
            <person name="Lucas S."/>
            <person name="Del Rio T.G."/>
            <person name="Tice H."/>
            <person name="Cheng J.F."/>
            <person name="Tapia R."/>
            <person name="Han C."/>
            <person name="Goodwin L."/>
            <person name="Pitluck S."/>
            <person name="Liolios K."/>
            <person name="Pagani I."/>
            <person name="Ivanova N."/>
            <person name="Huntemann M."/>
            <person name="Mavromatis K."/>
            <person name="Mikhailova N."/>
            <person name="Pati A."/>
            <person name="Chen A."/>
            <person name="Palaniappan K."/>
            <person name="Land M."/>
            <person name="Hauser L."/>
            <person name="Brambilla E.M."/>
            <person name="Rohde M."/>
            <person name="Verbarg S."/>
            <person name="Goker M."/>
            <person name="Bristow J."/>
            <person name="Eisen J.A."/>
            <person name="Markowitz V."/>
            <person name="Hugenholtz P."/>
            <person name="Kyrpides N.C."/>
            <person name="Klenk H.P."/>
            <person name="Woyke T."/>
        </authorList>
    </citation>
    <scope>NUCLEOTIDE SEQUENCE [LARGE SCALE GENOMIC DNA]</scope>
    <source>
        <strain evidence="7">ATCC 27775 / DSM 1100 / LMG 10767 / O</strain>
    </source>
</reference>
<feature type="active site" evidence="4">
    <location>
        <position position="36"/>
    </location>
</feature>
<dbReference type="STRING" id="760192.Halhy_3175"/>
<dbReference type="InterPro" id="IPR000889">
    <property type="entry name" value="Glutathione_peroxidase"/>
</dbReference>
<accession>F4KQR3</accession>
<dbReference type="PRINTS" id="PR01011">
    <property type="entry name" value="GLUTPROXDASE"/>
</dbReference>
<dbReference type="HOGENOM" id="CLU_029507_1_1_10"/>
<sequence length="158" mass="17873">MDSIHRFKVEGIAGKKIDFADFKGKKILVVNVASECGYTPQYAQLQELYETYKEKLVIVGLPSNDFGGQEPGSNASIANFCKMRYGVSFPMTTKVHIKGVEIHPLYHWLTHKSQNGVMDSEVKWNFQKYLLNEDGQLIDTFPSSLSPLEEPLLSRISE</sequence>
<evidence type="ECO:0000256" key="2">
    <source>
        <dbReference type="ARBA" id="ARBA00022559"/>
    </source>
</evidence>
<dbReference type="GO" id="GO:0004601">
    <property type="term" value="F:peroxidase activity"/>
    <property type="evidence" value="ECO:0007669"/>
    <property type="project" value="UniProtKB-KW"/>
</dbReference>
<evidence type="ECO:0000313" key="6">
    <source>
        <dbReference type="EMBL" id="AEE51036.1"/>
    </source>
</evidence>
<evidence type="ECO:0000256" key="4">
    <source>
        <dbReference type="PIRSR" id="PIRSR000303-1"/>
    </source>
</evidence>
<dbReference type="InterPro" id="IPR036249">
    <property type="entry name" value="Thioredoxin-like_sf"/>
</dbReference>
<dbReference type="PIRSF" id="PIRSF000303">
    <property type="entry name" value="Glutathion_perox"/>
    <property type="match status" value="1"/>
</dbReference>
<evidence type="ECO:0000256" key="3">
    <source>
        <dbReference type="ARBA" id="ARBA00023002"/>
    </source>
</evidence>
<dbReference type="Pfam" id="PF00255">
    <property type="entry name" value="GSHPx"/>
    <property type="match status" value="1"/>
</dbReference>
<dbReference type="SUPFAM" id="SSF52833">
    <property type="entry name" value="Thioredoxin-like"/>
    <property type="match status" value="1"/>
</dbReference>
<gene>
    <name evidence="6" type="ordered locus">Halhy_3175</name>
</gene>
<keyword evidence="2 5" id="KW-0575">Peroxidase</keyword>
<dbReference type="PROSITE" id="PS00460">
    <property type="entry name" value="GLUTATHIONE_PEROXID_1"/>
    <property type="match status" value="1"/>
</dbReference>
<reference key="2">
    <citation type="submission" date="2011-04" db="EMBL/GenBank/DDBJ databases">
        <title>Complete sequence of chromosome of Haliscomenobacter hydrossis DSM 1100.</title>
        <authorList>
            <consortium name="US DOE Joint Genome Institute (JGI-PGF)"/>
            <person name="Lucas S."/>
            <person name="Han J."/>
            <person name="Lapidus A."/>
            <person name="Bruce D."/>
            <person name="Goodwin L."/>
            <person name="Pitluck S."/>
            <person name="Peters L."/>
            <person name="Kyrpides N."/>
            <person name="Mavromatis K."/>
            <person name="Ivanova N."/>
            <person name="Ovchinnikova G."/>
            <person name="Pagani I."/>
            <person name="Daligault H."/>
            <person name="Detter J.C."/>
            <person name="Han C."/>
            <person name="Land M."/>
            <person name="Hauser L."/>
            <person name="Markowitz V."/>
            <person name="Cheng J.-F."/>
            <person name="Hugenholtz P."/>
            <person name="Woyke T."/>
            <person name="Wu D."/>
            <person name="Verbarg S."/>
            <person name="Frueling A."/>
            <person name="Brambilla E."/>
            <person name="Klenk H.-P."/>
            <person name="Eisen J.A."/>
        </authorList>
    </citation>
    <scope>NUCLEOTIDE SEQUENCE</scope>
    <source>
        <strain>DSM 1100</strain>
    </source>
</reference>
<dbReference type="PANTHER" id="PTHR11592:SF134">
    <property type="entry name" value="PHOSPHOLIPID HYDROPEROXIDE GLUTATHIONE PEROXIDASE"/>
    <property type="match status" value="1"/>
</dbReference>
<dbReference type="PANTHER" id="PTHR11592">
    <property type="entry name" value="GLUTATHIONE PEROXIDASE"/>
    <property type="match status" value="1"/>
</dbReference>
<keyword evidence="3 5" id="KW-0560">Oxidoreductase</keyword>
<dbReference type="CDD" id="cd00340">
    <property type="entry name" value="GSH_Peroxidase"/>
    <property type="match status" value="1"/>
</dbReference>
<dbReference type="RefSeq" id="WP_013765578.1">
    <property type="nucleotide sequence ID" value="NC_015510.1"/>
</dbReference>
<dbReference type="PROSITE" id="PS51355">
    <property type="entry name" value="GLUTATHIONE_PEROXID_3"/>
    <property type="match status" value="1"/>
</dbReference>
<comment type="similarity">
    <text evidence="1 5">Belongs to the glutathione peroxidase family.</text>
</comment>
<evidence type="ECO:0000256" key="1">
    <source>
        <dbReference type="ARBA" id="ARBA00006926"/>
    </source>
</evidence>
<dbReference type="AlphaFoldDB" id="F4KQR3"/>
<proteinExistence type="inferred from homology"/>
<dbReference type="KEGG" id="hhy:Halhy_3175"/>
<protein>
    <recommendedName>
        <fullName evidence="5">Glutathione peroxidase</fullName>
    </recommendedName>
</protein>
<keyword evidence="7" id="KW-1185">Reference proteome</keyword>
<dbReference type="EMBL" id="CP002691">
    <property type="protein sequence ID" value="AEE51036.1"/>
    <property type="molecule type" value="Genomic_DNA"/>
</dbReference>
<organism evidence="6 7">
    <name type="scientific">Haliscomenobacter hydrossis (strain ATCC 27775 / DSM 1100 / LMG 10767 / O)</name>
    <dbReference type="NCBI Taxonomy" id="760192"/>
    <lineage>
        <taxon>Bacteria</taxon>
        <taxon>Pseudomonadati</taxon>
        <taxon>Bacteroidota</taxon>
        <taxon>Saprospiria</taxon>
        <taxon>Saprospirales</taxon>
        <taxon>Haliscomenobacteraceae</taxon>
        <taxon>Haliscomenobacter</taxon>
    </lineage>
</organism>
<dbReference type="eggNOG" id="COG0386">
    <property type="taxonomic scope" value="Bacteria"/>
</dbReference>